<proteinExistence type="predicted"/>
<dbReference type="PROSITE" id="PS50190">
    <property type="entry name" value="SEC7"/>
    <property type="match status" value="1"/>
</dbReference>
<dbReference type="InParanoid" id="A0A1Y1Z960"/>
<dbReference type="InterPro" id="IPR011993">
    <property type="entry name" value="PH-like_dom_sf"/>
</dbReference>
<dbReference type="STRING" id="1314790.A0A1Y1Z960"/>
<dbReference type="Gene3D" id="1.10.1000.11">
    <property type="entry name" value="Arf Nucleotide-binding Site Opener,domain 2"/>
    <property type="match status" value="1"/>
</dbReference>
<protein>
    <submittedName>
        <fullName evidence="3">SEC7-like protein</fullName>
    </submittedName>
</protein>
<reference evidence="3 4" key="1">
    <citation type="submission" date="2016-07" db="EMBL/GenBank/DDBJ databases">
        <title>Pervasive Adenine N6-methylation of Active Genes in Fungi.</title>
        <authorList>
            <consortium name="DOE Joint Genome Institute"/>
            <person name="Mondo S.J."/>
            <person name="Dannebaum R.O."/>
            <person name="Kuo R.C."/>
            <person name="Labutti K."/>
            <person name="Haridas S."/>
            <person name="Kuo A."/>
            <person name="Salamov A."/>
            <person name="Ahrendt S.R."/>
            <person name="Lipzen A."/>
            <person name="Sullivan W."/>
            <person name="Andreopoulos W.B."/>
            <person name="Clum A."/>
            <person name="Lindquist E."/>
            <person name="Daum C."/>
            <person name="Ramamoorthy G.K."/>
            <person name="Gryganskyi A."/>
            <person name="Culley D."/>
            <person name="Magnuson J.K."/>
            <person name="James T.Y."/>
            <person name="O'Malley M.A."/>
            <person name="Stajich J.E."/>
            <person name="Spatafora J.W."/>
            <person name="Visel A."/>
            <person name="Grigoriev I.V."/>
        </authorList>
    </citation>
    <scope>NUCLEOTIDE SEQUENCE [LARGE SCALE GENOMIC DNA]</scope>
    <source>
        <strain evidence="3 4">CBS 931.73</strain>
    </source>
</reference>
<feature type="compositionally biased region" description="Basic and acidic residues" evidence="1">
    <location>
        <begin position="76"/>
        <end position="90"/>
    </location>
</feature>
<evidence type="ECO:0000256" key="1">
    <source>
        <dbReference type="SAM" id="MobiDB-lite"/>
    </source>
</evidence>
<dbReference type="EMBL" id="MCFE01000013">
    <property type="protein sequence ID" value="ORY06812.1"/>
    <property type="molecule type" value="Genomic_DNA"/>
</dbReference>
<dbReference type="PANTHER" id="PTHR10663">
    <property type="entry name" value="GUANYL-NUCLEOTIDE EXCHANGE FACTOR"/>
    <property type="match status" value="1"/>
</dbReference>
<dbReference type="AlphaFoldDB" id="A0A1Y1Z960"/>
<organism evidence="3 4">
    <name type="scientific">Basidiobolus meristosporus CBS 931.73</name>
    <dbReference type="NCBI Taxonomy" id="1314790"/>
    <lineage>
        <taxon>Eukaryota</taxon>
        <taxon>Fungi</taxon>
        <taxon>Fungi incertae sedis</taxon>
        <taxon>Zoopagomycota</taxon>
        <taxon>Entomophthoromycotina</taxon>
        <taxon>Basidiobolomycetes</taxon>
        <taxon>Basidiobolales</taxon>
        <taxon>Basidiobolaceae</taxon>
        <taxon>Basidiobolus</taxon>
    </lineage>
</organism>
<dbReference type="SMART" id="SM00222">
    <property type="entry name" value="Sec7"/>
    <property type="match status" value="1"/>
</dbReference>
<dbReference type="GO" id="GO:0005085">
    <property type="term" value="F:guanyl-nucleotide exchange factor activity"/>
    <property type="evidence" value="ECO:0007669"/>
    <property type="project" value="InterPro"/>
</dbReference>
<feature type="non-terminal residue" evidence="3">
    <location>
        <position position="419"/>
    </location>
</feature>
<dbReference type="Proteomes" id="UP000193498">
    <property type="component" value="Unassembled WGS sequence"/>
</dbReference>
<evidence type="ECO:0000313" key="3">
    <source>
        <dbReference type="EMBL" id="ORY06812.1"/>
    </source>
</evidence>
<keyword evidence="4" id="KW-1185">Reference proteome</keyword>
<name>A0A1Y1Z960_9FUNG</name>
<gene>
    <name evidence="3" type="ORF">K493DRAFT_173744</name>
</gene>
<dbReference type="Gene3D" id="2.30.29.30">
    <property type="entry name" value="Pleckstrin-homology domain (PH domain)/Phosphotyrosine-binding domain (PTB)"/>
    <property type="match status" value="1"/>
</dbReference>
<dbReference type="Gene3D" id="1.10.220.20">
    <property type="match status" value="1"/>
</dbReference>
<dbReference type="InterPro" id="IPR023394">
    <property type="entry name" value="Sec7_C_sf"/>
</dbReference>
<dbReference type="InterPro" id="IPR000904">
    <property type="entry name" value="Sec7_dom"/>
</dbReference>
<accession>A0A1Y1Z960</accession>
<feature type="region of interest" description="Disordered" evidence="1">
    <location>
        <begin position="76"/>
        <end position="101"/>
    </location>
</feature>
<dbReference type="InterPro" id="IPR035999">
    <property type="entry name" value="Sec7_dom_sf"/>
</dbReference>
<dbReference type="GO" id="GO:0032012">
    <property type="term" value="P:regulation of ARF protein signal transduction"/>
    <property type="evidence" value="ECO:0007669"/>
    <property type="project" value="InterPro"/>
</dbReference>
<sequence>IEKPTWNETRSVIYQGFALQIINSNAVKNRYLLLMNDLLVVAKPVSREASHNYTLNSRFMVKHIIDLSSISFSASREKERQGRKAIEDGKAPSSSRNPMGELHPLIASTVRRFNVNPYEGIMYMIDKGALRADPLSISTFLHKTPELSRKQIGKFLGMPSNHTILNSYLDRFKFAGIRIDDALRVFLASFRLPGDGNVIDYLVGAFARRWHRANTQYVKYDVETAIKLAFFMMALNADLHNRKSPTKVKMDLPDFIERFRAMDANSDIPESTLIEIFQSIRQDKLETALDDRDYQALSIETRFPLDCHLVIDGTSTRLTITIPAADRDLRIKPVGDGLVCDTPMLDFTYTNSLTFTVKATSLGRKCMTFIKLGARSRKYSSIPAWTVIVEPPFMQHTFQIGFPGDSSGQSRKKFMFGVE</sequence>
<evidence type="ECO:0000259" key="2">
    <source>
        <dbReference type="PROSITE" id="PS50190"/>
    </source>
</evidence>
<feature type="domain" description="SEC7" evidence="2">
    <location>
        <begin position="75"/>
        <end position="283"/>
    </location>
</feature>
<feature type="non-terminal residue" evidence="3">
    <location>
        <position position="1"/>
    </location>
</feature>
<dbReference type="OrthoDB" id="430364at2759"/>
<dbReference type="SUPFAM" id="SSF48425">
    <property type="entry name" value="Sec7 domain"/>
    <property type="match status" value="1"/>
</dbReference>
<evidence type="ECO:0000313" key="4">
    <source>
        <dbReference type="Proteomes" id="UP000193498"/>
    </source>
</evidence>
<comment type="caution">
    <text evidence="3">The sequence shown here is derived from an EMBL/GenBank/DDBJ whole genome shotgun (WGS) entry which is preliminary data.</text>
</comment>
<dbReference type="Pfam" id="PF01369">
    <property type="entry name" value="Sec7"/>
    <property type="match status" value="1"/>
</dbReference>